<keyword evidence="4" id="KW-0336">GPI-anchor</keyword>
<reference evidence="9" key="1">
    <citation type="submission" date="2016-08" db="EMBL/GenBank/DDBJ databases">
        <title>VSG repertoire of Trypanosoma brucei EATRO 1125.</title>
        <authorList>
            <person name="Cross G.A."/>
        </authorList>
    </citation>
    <scope>NUCLEOTIDE SEQUENCE</scope>
    <source>
        <strain evidence="9">EATRO 1125</strain>
    </source>
</reference>
<evidence type="ECO:0000256" key="3">
    <source>
        <dbReference type="ARBA" id="ARBA00022475"/>
    </source>
</evidence>
<keyword evidence="8" id="KW-0732">Signal</keyword>
<name>A0A1J0RAG8_9TRYP</name>
<dbReference type="AlphaFoldDB" id="A0A1J0RAG8"/>
<evidence type="ECO:0000256" key="2">
    <source>
        <dbReference type="ARBA" id="ARBA00004609"/>
    </source>
</evidence>
<evidence type="ECO:0000256" key="7">
    <source>
        <dbReference type="ARBA" id="ARBA00023288"/>
    </source>
</evidence>
<dbReference type="VEuPathDB" id="TriTrypDB:Tb927.6.5450"/>
<dbReference type="SUPFAM" id="SSF118251">
    <property type="entry name" value="Variant surface glycoprotein MITAT 1.2, VSG 221, C-terminal domain"/>
    <property type="match status" value="1"/>
</dbReference>
<comment type="subcellular location">
    <subcellularLocation>
        <location evidence="2">Cell membrane</location>
        <topology evidence="2">Lipid-anchor</topology>
        <topology evidence="2">GPI-anchor</topology>
    </subcellularLocation>
</comment>
<dbReference type="EMBL" id="KX700758">
    <property type="protein sequence ID" value="APD74714.1"/>
    <property type="molecule type" value="Genomic_DNA"/>
</dbReference>
<proteinExistence type="predicted"/>
<protein>
    <submittedName>
        <fullName evidence="9">Variant surface glycoprotein 1125.4185</fullName>
    </submittedName>
</protein>
<dbReference type="InterPro" id="IPR027446">
    <property type="entry name" value="VSG_C_dom_sf"/>
</dbReference>
<evidence type="ECO:0000256" key="4">
    <source>
        <dbReference type="ARBA" id="ARBA00022622"/>
    </source>
</evidence>
<comment type="function">
    <text evidence="1">VSG forms a coat on the surface of the parasite. The trypanosome evades the immune response of the host by expressing a series of antigenically distinct VSGs from an estimated 1000 VSG genes.</text>
</comment>
<feature type="signal peptide" evidence="8">
    <location>
        <begin position="1"/>
        <end position="34"/>
    </location>
</feature>
<feature type="chain" id="PRO_5012452936" evidence="8">
    <location>
        <begin position="35"/>
        <end position="501"/>
    </location>
</feature>
<keyword evidence="3" id="KW-1003">Cell membrane</keyword>
<evidence type="ECO:0000313" key="9">
    <source>
        <dbReference type="EMBL" id="APD74714.1"/>
    </source>
</evidence>
<keyword evidence="5" id="KW-0472">Membrane</keyword>
<keyword evidence="6" id="KW-0325">Glycoprotein</keyword>
<dbReference type="SUPFAM" id="SSF58087">
    <property type="entry name" value="Variant surface glycoprotein (N-terminal domain)"/>
    <property type="match status" value="1"/>
</dbReference>
<dbReference type="VEuPathDB" id="TriTrypDB:Tb1125.Tb11.v5.0284"/>
<organism evidence="9">
    <name type="scientific">Trypanosoma brucei</name>
    <dbReference type="NCBI Taxonomy" id="5691"/>
    <lineage>
        <taxon>Eukaryota</taxon>
        <taxon>Discoba</taxon>
        <taxon>Euglenozoa</taxon>
        <taxon>Kinetoplastea</taxon>
        <taxon>Metakinetoplastina</taxon>
        <taxon>Trypanosomatida</taxon>
        <taxon>Trypanosomatidae</taxon>
        <taxon>Trypanosoma</taxon>
    </lineage>
</organism>
<evidence type="ECO:0000256" key="1">
    <source>
        <dbReference type="ARBA" id="ARBA00002523"/>
    </source>
</evidence>
<dbReference type="VEuPathDB" id="TriTrypDB:Tb427_000625800"/>
<evidence type="ECO:0000256" key="8">
    <source>
        <dbReference type="SAM" id="SignalP"/>
    </source>
</evidence>
<evidence type="ECO:0000256" key="5">
    <source>
        <dbReference type="ARBA" id="ARBA00023136"/>
    </source>
</evidence>
<keyword evidence="7" id="KW-0449">Lipoprotein</keyword>
<sequence>MGHKTLAFSGQAIRLTSFLLFLAAVSLIFHRVAAEQTQANTAATACDETKFNDKLVTKLDSQLQTAQQRVGELQAEERLYSLAACKAEGTSDAAAYGLLTAIAAKRATALQAAVQANKDKLLTVIKKLKRRNAALKALQLMSPIGSATFSEAAVGSGTVGLGAGNTGTCEVTAKAESATKDTCQTQTSKDAQLATDADNLTTLKSFKAIPDSAFKFNDIKIKITAIEHGTKVDSVATGSDACAQSARSTPAAKGSASQGMAVVSIHRKAEATQTKTVAMNDDGADGAKCTADADVDTNFIITTKDLAHALCDARQAIIDTPRKVSEEKIKMLITQADTKNIAVLLKNGKQAQTPSAEAQTAAAKDILGEDDQTVQQRFGALLAQWKLDIKPGAVDGGSPITTLPNVIDYASALAFCLGKTRGKGAASAANPTQTVTSTVERKATASDKCDQIKCEWKEINGKEECKPKVGEGAVKAENDGKATNTTTRNTIVINKAPLLLR</sequence>
<evidence type="ECO:0000256" key="6">
    <source>
        <dbReference type="ARBA" id="ARBA00023180"/>
    </source>
</evidence>
<dbReference type="GO" id="GO:0005886">
    <property type="term" value="C:plasma membrane"/>
    <property type="evidence" value="ECO:0007669"/>
    <property type="project" value="UniProtKB-SubCell"/>
</dbReference>
<dbReference type="GO" id="GO:0098552">
    <property type="term" value="C:side of membrane"/>
    <property type="evidence" value="ECO:0007669"/>
    <property type="project" value="UniProtKB-KW"/>
</dbReference>
<accession>A0A1J0RAG8</accession>